<proteinExistence type="predicted"/>
<name>A0ABX7PJD2_9ACTN</name>
<dbReference type="InterPro" id="IPR043737">
    <property type="entry name" value="DUF5682"/>
</dbReference>
<dbReference type="EMBL" id="CP022295">
    <property type="protein sequence ID" value="QSR25867.1"/>
    <property type="molecule type" value="Genomic_DNA"/>
</dbReference>
<protein>
    <submittedName>
        <fullName evidence="1">Uncharacterized protein</fullName>
    </submittedName>
</protein>
<dbReference type="RefSeq" id="WP_207010217.1">
    <property type="nucleotide sequence ID" value="NZ_CP022295.1"/>
</dbReference>
<dbReference type="Pfam" id="PF18934">
    <property type="entry name" value="DUF5682"/>
    <property type="match status" value="1"/>
</dbReference>
<dbReference type="Proteomes" id="UP000662818">
    <property type="component" value="Chromosome"/>
</dbReference>
<evidence type="ECO:0000313" key="2">
    <source>
        <dbReference type="Proteomes" id="UP000662818"/>
    </source>
</evidence>
<gene>
    <name evidence="1" type="ORF">CFH99_09550</name>
</gene>
<reference evidence="1 2" key="1">
    <citation type="submission" date="2017-06" db="EMBL/GenBank/DDBJ databases">
        <title>Complete Genome Sequence of the Soil Carbazole-Degrading Bacterium Nocardioides aromaticivorans IC177.</title>
        <authorList>
            <person name="Vejarano F."/>
            <person name="Suzuki-Minakuchi C."/>
            <person name="Ohtsubo Y."/>
            <person name="Tsuda M."/>
            <person name="Okada K."/>
            <person name="Nojiri H."/>
        </authorList>
    </citation>
    <scope>NUCLEOTIDE SEQUENCE [LARGE SCALE GENOMIC DNA]</scope>
    <source>
        <strain evidence="1 2">IC177</strain>
    </source>
</reference>
<accession>A0ABX7PJD2</accession>
<keyword evidence="2" id="KW-1185">Reference proteome</keyword>
<sequence length="795" mass="85697">MSRRTGEVRDLAAHLVTAELVVVPVRHHSPACAAQVERVVRDRRPSVVLIEGPRGFDPLVPLLARPDAVMPLAVYTWLDARATDERVAAYYPFCDYSPELVAIREATAAGTPVRFIDLELGEQQHSAGTSPPESLAQETHYRHSEGLRLLAERLGCRDHEDLWERLFESRSVPLEEYVAQVAAYCLLARDDHTPELLAADGTLAREAEMVHHVREALAARLPGDGPVLVVLGGFHAVALPDLLATPPSRPELAAPPAQSALIRYTFERLEQLNGYAAGMTSPAWHQLLWEHRDRAGGEHPRVQATLLALQRVVAELRGPLEMPVPHPLVAAAYAHAVQLAHLRDREAPLRSDLLDAITSCLVQGDVDVEGRIVLTAAHRVLTGDRIGVVPAGAGRPPLVVDTLRRLRAQRLRVDELDRSSVALDLYRREAHRTTSRLLHGLGLLGIPFAFRAAGPDFVSGTGLGRLQERWDYQWSPATEGALAEASVLGSTLPEAVARRFDQLVAAFEEAAAPSAPAAVGLLTQACTVGLHDRLDQVVRLVREAVTADAAFDGVVTAVSSLALLAEAREPLGARELAELPALLQLAYARAIYLGRGMEAAAGGPRDVAEGLARLRELLVSEAGVALDPDLYWAMLEGLRVDHEGSLVRGAATGLLHAAGRLSASDLAAAVGGNLRGTVGAADAVGFLTGLLMTAREAAWQEPEVLGGLDERFRSWDHQTFVQHLPDLRLAFASLTPLETDRVATAVSDLHGIGGGLDAPVRRDVDEDDVQALLAVDGEVAALLDRDGLTPWRSER</sequence>
<evidence type="ECO:0000313" key="1">
    <source>
        <dbReference type="EMBL" id="QSR25867.1"/>
    </source>
</evidence>
<organism evidence="1 2">
    <name type="scientific">Nocardioides aromaticivorans</name>
    <dbReference type="NCBI Taxonomy" id="200618"/>
    <lineage>
        <taxon>Bacteria</taxon>
        <taxon>Bacillati</taxon>
        <taxon>Actinomycetota</taxon>
        <taxon>Actinomycetes</taxon>
        <taxon>Propionibacteriales</taxon>
        <taxon>Nocardioidaceae</taxon>
        <taxon>Nocardioides</taxon>
    </lineage>
</organism>